<dbReference type="AlphaFoldDB" id="A0A183BMG7"/>
<evidence type="ECO:0000256" key="2">
    <source>
        <dbReference type="ARBA" id="ARBA00022723"/>
    </source>
</evidence>
<keyword evidence="10" id="KW-1185">Reference proteome</keyword>
<keyword evidence="5" id="KW-0805">Transcription regulation</keyword>
<evidence type="ECO:0000256" key="1">
    <source>
        <dbReference type="ARBA" id="ARBA00007416"/>
    </source>
</evidence>
<reference evidence="10" key="2">
    <citation type="submission" date="2014-05" db="EMBL/GenBank/DDBJ databases">
        <title>The genome and life-stage specific transcriptomes of Globodera pallida elucidate key aspects of plant parasitism by a cyst nematode.</title>
        <authorList>
            <person name="Cotton J.A."/>
            <person name="Lilley C.J."/>
            <person name="Jones L.M."/>
            <person name="Kikuchi T."/>
            <person name="Reid A.J."/>
            <person name="Thorpe P."/>
            <person name="Tsai I.J."/>
            <person name="Beasley H."/>
            <person name="Blok V."/>
            <person name="Cock P.J.A."/>
            <person name="Van den Akker S.E."/>
            <person name="Holroyd N."/>
            <person name="Hunt M."/>
            <person name="Mantelin S."/>
            <person name="Naghra H."/>
            <person name="Pain A."/>
            <person name="Palomares-Rius J.E."/>
            <person name="Zarowiecki M."/>
            <person name="Berriman M."/>
            <person name="Jones J.T."/>
            <person name="Urwin P.E."/>
        </authorList>
    </citation>
    <scope>NUCLEOTIDE SEQUENCE [LARGE SCALE GENOMIC DNA]</scope>
    <source>
        <strain evidence="10">Lindley</strain>
    </source>
</reference>
<comment type="similarity">
    <text evidence="1">Belongs to the VEFS (VRN2-EMF2-FIS2-SU(Z)12) family.</text>
</comment>
<keyword evidence="4" id="KW-0862">Zinc</keyword>
<feature type="domain" description="Polycomb protein VEFS-Box" evidence="9">
    <location>
        <begin position="457"/>
        <end position="544"/>
    </location>
</feature>
<name>A0A183BMG7_GLOPA</name>
<protein>
    <submittedName>
        <fullName evidence="11">VEFS-Box domain-containing protein</fullName>
    </submittedName>
</protein>
<evidence type="ECO:0000256" key="7">
    <source>
        <dbReference type="SAM" id="Coils"/>
    </source>
</evidence>
<feature type="compositionally biased region" description="Acidic residues" evidence="8">
    <location>
        <begin position="133"/>
        <end position="147"/>
    </location>
</feature>
<dbReference type="GO" id="GO:0008270">
    <property type="term" value="F:zinc ion binding"/>
    <property type="evidence" value="ECO:0007669"/>
    <property type="project" value="UniProtKB-KW"/>
</dbReference>
<evidence type="ECO:0000256" key="8">
    <source>
        <dbReference type="SAM" id="MobiDB-lite"/>
    </source>
</evidence>
<dbReference type="Pfam" id="PF09733">
    <property type="entry name" value="VEFS-Box"/>
    <property type="match status" value="1"/>
</dbReference>
<dbReference type="WBParaSite" id="GPLIN_000180200">
    <property type="protein sequence ID" value="GPLIN_000180200"/>
    <property type="gene ID" value="GPLIN_000180200"/>
</dbReference>
<feature type="region of interest" description="Disordered" evidence="8">
    <location>
        <begin position="120"/>
        <end position="168"/>
    </location>
</feature>
<feature type="compositionally biased region" description="Basic and acidic residues" evidence="8">
    <location>
        <begin position="180"/>
        <end position="191"/>
    </location>
</feature>
<organism evidence="10 11">
    <name type="scientific">Globodera pallida</name>
    <name type="common">Potato cyst nematode worm</name>
    <name type="synonym">Heterodera pallida</name>
    <dbReference type="NCBI Taxonomy" id="36090"/>
    <lineage>
        <taxon>Eukaryota</taxon>
        <taxon>Metazoa</taxon>
        <taxon>Ecdysozoa</taxon>
        <taxon>Nematoda</taxon>
        <taxon>Chromadorea</taxon>
        <taxon>Rhabditida</taxon>
        <taxon>Tylenchina</taxon>
        <taxon>Tylenchomorpha</taxon>
        <taxon>Tylenchoidea</taxon>
        <taxon>Heteroderidae</taxon>
        <taxon>Heteroderinae</taxon>
        <taxon>Globodera</taxon>
    </lineage>
</organism>
<evidence type="ECO:0000256" key="4">
    <source>
        <dbReference type="ARBA" id="ARBA00022833"/>
    </source>
</evidence>
<keyword evidence="6" id="KW-0804">Transcription</keyword>
<evidence type="ECO:0000256" key="6">
    <source>
        <dbReference type="ARBA" id="ARBA00023163"/>
    </source>
</evidence>
<keyword evidence="2" id="KW-0479">Metal-binding</keyword>
<feature type="coiled-coil region" evidence="7">
    <location>
        <begin position="564"/>
        <end position="591"/>
    </location>
</feature>
<evidence type="ECO:0000313" key="10">
    <source>
        <dbReference type="Proteomes" id="UP000050741"/>
    </source>
</evidence>
<evidence type="ECO:0000259" key="9">
    <source>
        <dbReference type="Pfam" id="PF09733"/>
    </source>
</evidence>
<feature type="region of interest" description="Disordered" evidence="8">
    <location>
        <begin position="175"/>
        <end position="194"/>
    </location>
</feature>
<keyword evidence="3" id="KW-0863">Zinc-finger</keyword>
<evidence type="ECO:0000256" key="5">
    <source>
        <dbReference type="ARBA" id="ARBA00023015"/>
    </source>
</evidence>
<proteinExistence type="inferred from homology"/>
<evidence type="ECO:0000256" key="3">
    <source>
        <dbReference type="ARBA" id="ARBA00022771"/>
    </source>
</evidence>
<sequence>MAEYLVVRVVFRFEDAEIGGRHLRKVPSRLSSSGTTDCPNQQHCLRKNGPADDRHREVVMFGAKRIFSFNPGGDLKVINDETSIDLFSDAQLQFSELNSSKLSAAQLSRLIHGNLKPLGGSSPFITVRSHGDSDDDDEEEDEQEEEGNDARNGEGIGSSPVGNVKIGPKLKKRKIGVNGLEHDDTVDERQNSGEGLSLREALEAMDMADNNRGTTTASSTNGLLELPKVIGLKFWLHSPCTARGAVRSSASQLPPGSPPGQQRRRLFFRTAAAVANISLGLFSADERPQPSASLWDASSSSDSVSSSFLLNAPTSLTLSSSSAVSPPFVCRPFPTSHCFFCLASLRVRNLWALQKHLTFCHPRFDFSYETSIRVSPTECLPGFSITQNVKFDSSNELRSARTAVRPTWLVTKALANKMRTVDNFPIERYTAVASGLSTAEEYIRTKGRFNFETPARIDQPWMRQMSIRKLNDITDLHPAECAMMQMWNTFLLRIRITLFGRRMLYKALRVFVKDSRDEIDRQHLRTHFLLHLTCLLNAGGIDEEERYDLYRRLEHDYDPCGDSRHFVGRELKALEKELRTLSQQQQVVAKSSRTLSQQQQVVAKSSSISKGHNRNNKIDILRRDGGHQHRLGWRMELRHQQQNSTITATTRLNGSTFKKTAAAERLQPHRRLLSPSHNVSSSSLCGSSSHFNSCQELRERFAFASSKRIALLWKFLQNYDCPADDFNAYTTNNALPQQKTVAE</sequence>
<accession>A0A183BMG7</accession>
<keyword evidence="7" id="KW-0175">Coiled coil</keyword>
<reference evidence="10" key="1">
    <citation type="submission" date="2013-12" db="EMBL/GenBank/DDBJ databases">
        <authorList>
            <person name="Aslett M."/>
        </authorList>
    </citation>
    <scope>NUCLEOTIDE SEQUENCE [LARGE SCALE GENOMIC DNA]</scope>
    <source>
        <strain evidence="10">Lindley</strain>
    </source>
</reference>
<evidence type="ECO:0000313" key="11">
    <source>
        <dbReference type="WBParaSite" id="GPLIN_000180200"/>
    </source>
</evidence>
<dbReference type="Proteomes" id="UP000050741">
    <property type="component" value="Unassembled WGS sequence"/>
</dbReference>
<reference evidence="11" key="3">
    <citation type="submission" date="2016-06" db="UniProtKB">
        <authorList>
            <consortium name="WormBaseParasite"/>
        </authorList>
    </citation>
    <scope>IDENTIFICATION</scope>
</reference>
<dbReference type="InterPro" id="IPR019135">
    <property type="entry name" value="Polycomb_protein_VEFS-Box"/>
</dbReference>